<evidence type="ECO:0000313" key="3">
    <source>
        <dbReference type="Proteomes" id="UP000326961"/>
    </source>
</evidence>
<evidence type="ECO:0000313" key="2">
    <source>
        <dbReference type="EMBL" id="QEZ68849.1"/>
    </source>
</evidence>
<reference evidence="2 3" key="1">
    <citation type="submission" date="2018-09" db="EMBL/GenBank/DDBJ databases">
        <title>A clostridial neurotoxin that targets Anopheles mosquitoes.</title>
        <authorList>
            <person name="Contreras E."/>
            <person name="Masuyer G."/>
            <person name="Qureshi N."/>
            <person name="Chawla S."/>
            <person name="Lim H.L."/>
            <person name="Chen J."/>
            <person name="Stenmark P."/>
            <person name="Gill S."/>
        </authorList>
    </citation>
    <scope>NUCLEOTIDE SEQUENCE [LARGE SCALE GENOMIC DNA]</scope>
    <source>
        <strain evidence="2 3">Cbm</strain>
    </source>
</reference>
<keyword evidence="1" id="KW-1133">Transmembrane helix</keyword>
<dbReference type="AlphaFoldDB" id="A0A5P3XD06"/>
<dbReference type="Pfam" id="PF06161">
    <property type="entry name" value="DUF975"/>
    <property type="match status" value="1"/>
</dbReference>
<organism evidence="2 3">
    <name type="scientific">Paraclostridium bifermentans</name>
    <name type="common">Clostridium bifermentans</name>
    <dbReference type="NCBI Taxonomy" id="1490"/>
    <lineage>
        <taxon>Bacteria</taxon>
        <taxon>Bacillati</taxon>
        <taxon>Bacillota</taxon>
        <taxon>Clostridia</taxon>
        <taxon>Peptostreptococcales</taxon>
        <taxon>Peptostreptococcaceae</taxon>
        <taxon>Paraclostridium</taxon>
    </lineage>
</organism>
<dbReference type="Proteomes" id="UP000326961">
    <property type="component" value="Chromosome"/>
</dbReference>
<feature type="transmembrane region" description="Helical" evidence="1">
    <location>
        <begin position="100"/>
        <end position="123"/>
    </location>
</feature>
<dbReference type="InterPro" id="IPR010380">
    <property type="entry name" value="DUF975"/>
</dbReference>
<feature type="transmembrane region" description="Helical" evidence="1">
    <location>
        <begin position="179"/>
        <end position="208"/>
    </location>
</feature>
<sequence length="376" mass="42912">MSKSELRVDMKAEARRQLADNKIDITIATVLVGMITFIPQFLSEEIFTSYRMTLVISIISMIVSTPLVVGLNIVSLDCIKGEKIKAKDILKGFNILYQSYGSILLQMAITFIMTAPFVAIPIFLVKDSHTRLTMIAFISSISNLFFSIIFSQLQYIIADKQDISLIEAIKKSISIIKNYIWDYILLSLSFIGWMLLVGFTFGIAYIWIGPYIQLTFTNFYEYIKKDELDIYEKSKYRSLKSGLLVGVLLCAYMTIEANISQRVLTPPIIKKIIEDNDLRLISFNEEKNYYISEEESIAYKIEPKYNNLSDLSKYTVVVKKHPLDSKKGDKVNSTVMYIIVDEDKLLGISCEPNSPDKKIESYNPIPGKFDIKGNKL</sequence>
<feature type="transmembrane region" description="Helical" evidence="1">
    <location>
        <begin position="135"/>
        <end position="158"/>
    </location>
</feature>
<feature type="transmembrane region" description="Helical" evidence="1">
    <location>
        <begin position="21"/>
        <end position="42"/>
    </location>
</feature>
<name>A0A5P3XD06_PARBF</name>
<protein>
    <submittedName>
        <fullName evidence="2">DUF975 family protein</fullName>
    </submittedName>
</protein>
<dbReference type="PANTHER" id="PTHR40076:SF1">
    <property type="entry name" value="MEMBRANE PROTEIN"/>
    <property type="match status" value="1"/>
</dbReference>
<proteinExistence type="predicted"/>
<accession>A0A5P3XD06</accession>
<evidence type="ECO:0000256" key="1">
    <source>
        <dbReference type="SAM" id="Phobius"/>
    </source>
</evidence>
<dbReference type="PANTHER" id="PTHR40076">
    <property type="entry name" value="MEMBRANE PROTEIN-RELATED"/>
    <property type="match status" value="1"/>
</dbReference>
<keyword evidence="1" id="KW-0472">Membrane</keyword>
<gene>
    <name evidence="2" type="ORF">D4A35_07840</name>
</gene>
<feature type="transmembrane region" description="Helical" evidence="1">
    <location>
        <begin position="54"/>
        <end position="79"/>
    </location>
</feature>
<keyword evidence="1" id="KW-0812">Transmembrane</keyword>
<dbReference type="EMBL" id="CP032452">
    <property type="protein sequence ID" value="QEZ68849.1"/>
    <property type="molecule type" value="Genomic_DNA"/>
</dbReference>
<dbReference type="RefSeq" id="WP_150886484.1">
    <property type="nucleotide sequence ID" value="NZ_CP032452.1"/>
</dbReference>